<reference evidence="1 2" key="1">
    <citation type="submission" date="2018-06" db="EMBL/GenBank/DDBJ databases">
        <title>Extensive metabolic versatility and redundancy in microbially diverse, dynamic hydrothermal sediments.</title>
        <authorList>
            <person name="Dombrowski N."/>
            <person name="Teske A."/>
            <person name="Baker B.J."/>
        </authorList>
    </citation>
    <scope>NUCLEOTIDE SEQUENCE [LARGE SCALE GENOMIC DNA]</scope>
    <source>
        <strain evidence="1">B10_G13</strain>
    </source>
</reference>
<evidence type="ECO:0008006" key="3">
    <source>
        <dbReference type="Google" id="ProtNLM"/>
    </source>
</evidence>
<evidence type="ECO:0000313" key="2">
    <source>
        <dbReference type="Proteomes" id="UP000271125"/>
    </source>
</evidence>
<dbReference type="AlphaFoldDB" id="A0A660SP96"/>
<accession>A0A660SP96</accession>
<gene>
    <name evidence="1" type="ORF">DRP43_02085</name>
</gene>
<protein>
    <recommendedName>
        <fullName evidence="3">TRAM domain-containing protein</fullName>
    </recommendedName>
</protein>
<dbReference type="Proteomes" id="UP000271125">
    <property type="component" value="Unassembled WGS sequence"/>
</dbReference>
<evidence type="ECO:0000313" key="1">
    <source>
        <dbReference type="EMBL" id="RKX71881.1"/>
    </source>
</evidence>
<comment type="caution">
    <text evidence="1">The sequence shown here is derived from an EMBL/GenBank/DDBJ whole genome shotgun (WGS) entry which is preliminary data.</text>
</comment>
<dbReference type="Gene3D" id="3.40.50.1010">
    <property type="entry name" value="5'-nuclease"/>
    <property type="match status" value="1"/>
</dbReference>
<name>A0A660SP96_UNCT6</name>
<proteinExistence type="predicted"/>
<dbReference type="EMBL" id="QNBD01000072">
    <property type="protein sequence ID" value="RKX71881.1"/>
    <property type="molecule type" value="Genomic_DNA"/>
</dbReference>
<sequence>MFNIFKKNKKPAYIINREAIYDNRVLKLIAYNMIQGEVTVPSFIYNDLKKDLDSVKNIETLQIFKNLLRDNKISLTNEISDDSTIQYVKYAEKYDCTVIIIGIMDNRSFKYNKIKRISISKMQELLTKIYYQDDIVDIYIVRKGKEKNQGIAYLCDGSMIIVNDGLSDIGKKISVKIHGSIKTSYGRMYFADKS</sequence>
<organism evidence="1 2">
    <name type="scientific">candidate division TA06 bacterium</name>
    <dbReference type="NCBI Taxonomy" id="2250710"/>
    <lineage>
        <taxon>Bacteria</taxon>
        <taxon>Bacteria division TA06</taxon>
    </lineage>
</organism>